<name>A0A1H2WBR0_THIRO</name>
<dbReference type="RefSeq" id="WP_093031179.1">
    <property type="nucleotide sequence ID" value="NZ_FNNZ01000008.1"/>
</dbReference>
<evidence type="ECO:0000313" key="2">
    <source>
        <dbReference type="Proteomes" id="UP000198816"/>
    </source>
</evidence>
<accession>A0A1H2WBR0</accession>
<evidence type="ECO:0000313" key="1">
    <source>
        <dbReference type="EMBL" id="SDW77724.1"/>
    </source>
</evidence>
<protein>
    <submittedName>
        <fullName evidence="1">Uncharacterized protein</fullName>
    </submittedName>
</protein>
<dbReference type="Proteomes" id="UP000198816">
    <property type="component" value="Unassembled WGS sequence"/>
</dbReference>
<keyword evidence="2" id="KW-1185">Reference proteome</keyword>
<organism evidence="1 2">
    <name type="scientific">Thiocapsa roseopersicina</name>
    <dbReference type="NCBI Taxonomy" id="1058"/>
    <lineage>
        <taxon>Bacteria</taxon>
        <taxon>Pseudomonadati</taxon>
        <taxon>Pseudomonadota</taxon>
        <taxon>Gammaproteobacteria</taxon>
        <taxon>Chromatiales</taxon>
        <taxon>Chromatiaceae</taxon>
        <taxon>Thiocapsa</taxon>
    </lineage>
</organism>
<proteinExistence type="predicted"/>
<dbReference type="AlphaFoldDB" id="A0A1H2WBR0"/>
<sequence length="273" mass="29614">MFNHKTLFAVALILFGVSSAGLLHAGIIFEGSMTQEQTAQPGERYRGTFVLRNTDASPAEAKLFQTDYTFAADGTNQFGERGKSQRSNANWITLSRELVSIPANGIERIDYEVTVPKGQGAGFSGTYWSLIMVEPIEKTSKESAQERPEGSAQINQITRYGVQVVTHIGKGGAVGLNFTNPQIIKKEGKRLFAIDVENSGQRWLIPSLSLELYSETGSAVGKFQGPATRLYPGTSARFELDLGQVLNGKYLGLVVADGTGDNLFGANVELEIE</sequence>
<reference evidence="2" key="1">
    <citation type="submission" date="2016-10" db="EMBL/GenBank/DDBJ databases">
        <authorList>
            <person name="Varghese N."/>
            <person name="Submissions S."/>
        </authorList>
    </citation>
    <scope>NUCLEOTIDE SEQUENCE [LARGE SCALE GENOMIC DNA]</scope>
    <source>
        <strain evidence="2">DSM 217</strain>
    </source>
</reference>
<gene>
    <name evidence="1" type="ORF">SAMN05421783_108120</name>
</gene>
<dbReference type="EMBL" id="FNNZ01000008">
    <property type="protein sequence ID" value="SDW77724.1"/>
    <property type="molecule type" value="Genomic_DNA"/>
</dbReference>
<dbReference type="OrthoDB" id="1119204at2"/>